<dbReference type="EMBL" id="LR899010">
    <property type="protein sequence ID" value="CAD7082959.1"/>
    <property type="molecule type" value="Genomic_DNA"/>
</dbReference>
<dbReference type="OMA" id="FYKASNP"/>
<protein>
    <recommendedName>
        <fullName evidence="3">MIT domain-containing protein</fullName>
    </recommendedName>
</protein>
<dbReference type="PANTHER" id="PTHR21222">
    <property type="entry name" value="MIT DOMAIN-CONTAINING PROTEIN 1"/>
    <property type="match status" value="1"/>
</dbReference>
<keyword evidence="1" id="KW-0551">Lipid droplet</keyword>
<dbReference type="InterPro" id="IPR007330">
    <property type="entry name" value="MIT_dom"/>
</dbReference>
<gene>
    <name evidence="4" type="ORF">HERILL_LOCUS5955</name>
</gene>
<dbReference type="Pfam" id="PF04212">
    <property type="entry name" value="MIT"/>
    <property type="match status" value="1"/>
</dbReference>
<dbReference type="InterPro" id="IPR036181">
    <property type="entry name" value="MIT_dom_sf"/>
</dbReference>
<dbReference type="FunCoup" id="A0A7R8UM12">
    <property type="interactions" value="1273"/>
</dbReference>
<sequence>MNAKDILTRAVEYDVAGRRLEALKLYEDGIEELLQSSKRHADPNTRLHFRKRIEEYMGRAEKIKKEILRYSTLGEIVDRMHIMEGLTGYDYERIFGKYLNQDVHEIEIEEPYTKENYQLLNLVKFLELAIKKCFNLKFVKLSTGRDDRPGSEQQKALDSLQTDLKNRLISFVVDFRTNMHDRQIILSNGFIIKIGRGLHIFKPTGSRYVIGFMDYHFRQCLETNVDIFKCKQNI</sequence>
<dbReference type="InterPro" id="IPR032341">
    <property type="entry name" value="MITD1_C"/>
</dbReference>
<feature type="domain" description="MIT" evidence="3">
    <location>
        <begin position="3"/>
        <end position="72"/>
    </location>
</feature>
<name>A0A7R8UM12_HERIL</name>
<dbReference type="OrthoDB" id="19553at2759"/>
<proteinExistence type="predicted"/>
<evidence type="ECO:0000259" key="3">
    <source>
        <dbReference type="SMART" id="SM00745"/>
    </source>
</evidence>
<dbReference type="PANTHER" id="PTHR21222:SF1">
    <property type="entry name" value="MIT DOMAIN-CONTAINING PROTEIN 1"/>
    <property type="match status" value="1"/>
</dbReference>
<dbReference type="Gene3D" id="3.30.870.30">
    <property type="entry name" value="MITD, C-terminal phospholipase D-like domain"/>
    <property type="match status" value="1"/>
</dbReference>
<keyword evidence="2" id="KW-0524">Neurogenesis</keyword>
<keyword evidence="5" id="KW-1185">Reference proteome</keyword>
<dbReference type="Gene3D" id="1.20.58.80">
    <property type="entry name" value="Phosphotransferase system, lactose/cellobiose-type IIA subunit"/>
    <property type="match status" value="1"/>
</dbReference>
<dbReference type="AlphaFoldDB" id="A0A7R8UM12"/>
<dbReference type="InParanoid" id="A0A7R8UM12"/>
<evidence type="ECO:0000313" key="4">
    <source>
        <dbReference type="EMBL" id="CAD7082959.1"/>
    </source>
</evidence>
<dbReference type="SUPFAM" id="SSF116846">
    <property type="entry name" value="MIT domain"/>
    <property type="match status" value="1"/>
</dbReference>
<organism evidence="4 5">
    <name type="scientific">Hermetia illucens</name>
    <name type="common">Black soldier fly</name>
    <dbReference type="NCBI Taxonomy" id="343691"/>
    <lineage>
        <taxon>Eukaryota</taxon>
        <taxon>Metazoa</taxon>
        <taxon>Ecdysozoa</taxon>
        <taxon>Arthropoda</taxon>
        <taxon>Hexapoda</taxon>
        <taxon>Insecta</taxon>
        <taxon>Pterygota</taxon>
        <taxon>Neoptera</taxon>
        <taxon>Endopterygota</taxon>
        <taxon>Diptera</taxon>
        <taxon>Brachycera</taxon>
        <taxon>Stratiomyomorpha</taxon>
        <taxon>Stratiomyidae</taxon>
        <taxon>Hermetiinae</taxon>
        <taxon>Hermetia</taxon>
    </lineage>
</organism>
<dbReference type="InterPro" id="IPR052817">
    <property type="entry name" value="MIT_domain_contain_protein1"/>
</dbReference>
<dbReference type="SMART" id="SM00745">
    <property type="entry name" value="MIT"/>
    <property type="match status" value="1"/>
</dbReference>
<dbReference type="InterPro" id="IPR038113">
    <property type="entry name" value="MITD1_C_sf"/>
</dbReference>
<evidence type="ECO:0000313" key="5">
    <source>
        <dbReference type="Proteomes" id="UP000594454"/>
    </source>
</evidence>
<accession>A0A7R8UM12</accession>
<evidence type="ECO:0000256" key="2">
    <source>
        <dbReference type="ARBA" id="ARBA00022902"/>
    </source>
</evidence>
<dbReference type="GO" id="GO:0007399">
    <property type="term" value="P:nervous system development"/>
    <property type="evidence" value="ECO:0007669"/>
    <property type="project" value="UniProtKB-KW"/>
</dbReference>
<reference evidence="4 5" key="1">
    <citation type="submission" date="2020-11" db="EMBL/GenBank/DDBJ databases">
        <authorList>
            <person name="Wallbank WR R."/>
            <person name="Pardo Diaz C."/>
            <person name="Kozak K."/>
            <person name="Martin S."/>
            <person name="Jiggins C."/>
            <person name="Moest M."/>
            <person name="Warren A I."/>
            <person name="Generalovic N T."/>
            <person name="Byers J.R.P. K."/>
            <person name="Montejo-Kovacevich G."/>
            <person name="Yen C E."/>
        </authorList>
    </citation>
    <scope>NUCLEOTIDE SEQUENCE [LARGE SCALE GENOMIC DNA]</scope>
</reference>
<dbReference type="Proteomes" id="UP000594454">
    <property type="component" value="Chromosome 2"/>
</dbReference>
<evidence type="ECO:0000256" key="1">
    <source>
        <dbReference type="ARBA" id="ARBA00022677"/>
    </source>
</evidence>
<dbReference type="Pfam" id="PF16565">
    <property type="entry name" value="MIT_C"/>
    <property type="match status" value="1"/>
</dbReference>